<feature type="domain" description="LysM" evidence="14">
    <location>
        <begin position="119"/>
        <end position="165"/>
    </location>
</feature>
<dbReference type="InterPro" id="IPR000719">
    <property type="entry name" value="Prot_kinase_dom"/>
</dbReference>
<dbReference type="Gene3D" id="3.10.350.10">
    <property type="entry name" value="LysM domain"/>
    <property type="match status" value="1"/>
</dbReference>
<dbReference type="EMBL" id="KB870808">
    <property type="protein sequence ID" value="EOA26749.1"/>
    <property type="molecule type" value="Genomic_DNA"/>
</dbReference>
<feature type="domain" description="Protein kinase" evidence="13">
    <location>
        <begin position="321"/>
        <end position="599"/>
    </location>
</feature>
<dbReference type="eggNOG" id="ENOG502QSFN">
    <property type="taxonomic scope" value="Eukaryota"/>
</dbReference>
<evidence type="ECO:0000256" key="3">
    <source>
        <dbReference type="ARBA" id="ARBA00022692"/>
    </source>
</evidence>
<evidence type="ECO:0000256" key="5">
    <source>
        <dbReference type="ARBA" id="ARBA00022741"/>
    </source>
</evidence>
<comment type="subcellular location">
    <subcellularLocation>
        <location evidence="1">Cell membrane</location>
        <topology evidence="1">Single-pass membrane protein</topology>
    </subcellularLocation>
</comment>
<dbReference type="AlphaFoldDB" id="R0HBE8"/>
<evidence type="ECO:0000256" key="7">
    <source>
        <dbReference type="ARBA" id="ARBA00022989"/>
    </source>
</evidence>
<evidence type="ECO:0000256" key="2">
    <source>
        <dbReference type="ARBA" id="ARBA00022475"/>
    </source>
</evidence>
<keyword evidence="6" id="KW-0067">ATP-binding</keyword>
<dbReference type="InterPro" id="IPR018392">
    <property type="entry name" value="LysM"/>
</dbReference>
<dbReference type="PANTHER" id="PTHR45927:SF11">
    <property type="entry name" value="LYSM DOMAIN RECEPTOR-LIKE KINASE 4"/>
    <property type="match status" value="1"/>
</dbReference>
<dbReference type="Gene3D" id="3.30.200.20">
    <property type="entry name" value="Phosphorylase Kinase, domain 1"/>
    <property type="match status" value="1"/>
</dbReference>
<protein>
    <recommendedName>
        <fullName evidence="17">Protein kinase domain-containing protein</fullName>
    </recommendedName>
</protein>
<evidence type="ECO:0000256" key="10">
    <source>
        <dbReference type="SAM" id="MobiDB-lite"/>
    </source>
</evidence>
<dbReference type="SUPFAM" id="SSF56112">
    <property type="entry name" value="Protein kinase-like (PK-like)"/>
    <property type="match status" value="1"/>
</dbReference>
<proteinExistence type="predicted"/>
<feature type="transmembrane region" description="Helical" evidence="11">
    <location>
        <begin position="272"/>
        <end position="297"/>
    </location>
</feature>
<keyword evidence="3 11" id="KW-0812">Transmembrane</keyword>
<dbReference type="GO" id="GO:0004672">
    <property type="term" value="F:protein kinase activity"/>
    <property type="evidence" value="ECO:0007669"/>
    <property type="project" value="InterPro"/>
</dbReference>
<dbReference type="InterPro" id="IPR001245">
    <property type="entry name" value="Ser-Thr/Tyr_kinase_cat_dom"/>
</dbReference>
<gene>
    <name evidence="15" type="ORF">CARUB_v10022835mg</name>
</gene>
<dbReference type="GO" id="GO:0005886">
    <property type="term" value="C:plasma membrane"/>
    <property type="evidence" value="ECO:0007669"/>
    <property type="project" value="UniProtKB-SubCell"/>
</dbReference>
<dbReference type="GO" id="GO:0045087">
    <property type="term" value="P:innate immune response"/>
    <property type="evidence" value="ECO:0007669"/>
    <property type="project" value="UniProtKB-ARBA"/>
</dbReference>
<dbReference type="PROSITE" id="PS51782">
    <property type="entry name" value="LYSM"/>
    <property type="match status" value="2"/>
</dbReference>
<keyword evidence="2" id="KW-1003">Cell membrane</keyword>
<keyword evidence="4 12" id="KW-0732">Signal</keyword>
<dbReference type="InterPro" id="IPR036779">
    <property type="entry name" value="LysM_dom_sf"/>
</dbReference>
<evidence type="ECO:0000256" key="12">
    <source>
        <dbReference type="SAM" id="SignalP"/>
    </source>
</evidence>
<feature type="domain" description="LysM" evidence="14">
    <location>
        <begin position="186"/>
        <end position="231"/>
    </location>
</feature>
<dbReference type="SMART" id="SM00257">
    <property type="entry name" value="LysM"/>
    <property type="match status" value="3"/>
</dbReference>
<feature type="region of interest" description="Disordered" evidence="10">
    <location>
        <begin position="237"/>
        <end position="265"/>
    </location>
</feature>
<dbReference type="Pfam" id="PF23472">
    <property type="entry name" value="LysM2_CERK1_LYK3_4_5"/>
    <property type="match status" value="1"/>
</dbReference>
<dbReference type="Gene3D" id="1.10.510.10">
    <property type="entry name" value="Transferase(Phosphotransferase) domain 1"/>
    <property type="match status" value="1"/>
</dbReference>
<evidence type="ECO:0000256" key="6">
    <source>
        <dbReference type="ARBA" id="ARBA00022840"/>
    </source>
</evidence>
<sequence length="611" mass="66535">MISFPLHLLFFFFLCLSSFATAQQPYVGVSTTDCSVSDNSTSVLGYSCNGLNKTCQAYVIFRSTPPFSTVSSISSLFSVNPSLVSSLNAASASTTFRSGQQIIIPLTCSCFKDNSQANLNYTIQQNDSYFVIANNTLQGLSTCQALEKQNNVSSQSLIPGMKIVVPIRCACPTAKQVNEDGLKYLMSYTVVFGDTVEIISDRFGVETSKTLEANQMSFENSEVFPFTTILVPLQNPPSVPNSSLIPPPPPPPPPQSVSPPLSPNGGKSKKTWVSVLAGVLGGALILVVISATIFCLVKKKPKPQEETGNLDSFTAKKPRMSNQEFDPLDGLSGMVVESLKVYKFHELQSATSDFTSSSSTGESGYIGKINGDGAMIKKIEGNASEEINLLSKLNHLNIIRLSGFCFHEGDWYLVYEHASNGCLSDWIHTTKSLLSLTQKLQIGLDIATGLNYLHNFADPPYVHRDLNSNNVFLDIEFRGKIGNLGSARSTTEDFVLTKHVEGTRGYLAPEYLEHGLVSTKLDVYAFGVVLLEIGTGKEASELKKEIDEGNAIEEILSRGRLLPEGLVSFVVKLVVDCLKKDHMSRPSMDEVVLSLSKILAAAQNWEVESSY</sequence>
<dbReference type="OrthoDB" id="4062651at2759"/>
<dbReference type="GO" id="GO:1901701">
    <property type="term" value="P:cellular response to oxygen-containing compound"/>
    <property type="evidence" value="ECO:0007669"/>
    <property type="project" value="UniProtKB-ARBA"/>
</dbReference>
<dbReference type="PROSITE" id="PS50011">
    <property type="entry name" value="PROTEIN_KINASE_DOM"/>
    <property type="match status" value="1"/>
</dbReference>
<dbReference type="GO" id="GO:0005524">
    <property type="term" value="F:ATP binding"/>
    <property type="evidence" value="ECO:0007669"/>
    <property type="project" value="UniProtKB-KW"/>
</dbReference>
<evidence type="ECO:0000256" key="9">
    <source>
        <dbReference type="ARBA" id="ARBA00023157"/>
    </source>
</evidence>
<dbReference type="InterPro" id="IPR011009">
    <property type="entry name" value="Kinase-like_dom_sf"/>
</dbReference>
<evidence type="ECO:0000313" key="16">
    <source>
        <dbReference type="Proteomes" id="UP000029121"/>
    </source>
</evidence>
<dbReference type="Pfam" id="PF23473">
    <property type="entry name" value="LysM3_LYK4_5"/>
    <property type="match status" value="1"/>
</dbReference>
<name>R0HBE8_9BRAS</name>
<dbReference type="PANTHER" id="PTHR45927">
    <property type="entry name" value="LYSM-DOMAIN RECEPTOR-LIKE KINASE-RELATED"/>
    <property type="match status" value="1"/>
</dbReference>
<dbReference type="Pfam" id="PF23446">
    <property type="entry name" value="LysM1_NFP_LYK"/>
    <property type="match status" value="1"/>
</dbReference>
<evidence type="ECO:0000259" key="13">
    <source>
        <dbReference type="PROSITE" id="PS50011"/>
    </source>
</evidence>
<evidence type="ECO:0000256" key="4">
    <source>
        <dbReference type="ARBA" id="ARBA00022729"/>
    </source>
</evidence>
<evidence type="ECO:0000256" key="8">
    <source>
        <dbReference type="ARBA" id="ARBA00023136"/>
    </source>
</evidence>
<accession>R0HBE8</accession>
<dbReference type="Pfam" id="PF07714">
    <property type="entry name" value="PK_Tyr_Ser-Thr"/>
    <property type="match status" value="1"/>
</dbReference>
<organism evidence="15 16">
    <name type="scientific">Capsella rubella</name>
    <dbReference type="NCBI Taxonomy" id="81985"/>
    <lineage>
        <taxon>Eukaryota</taxon>
        <taxon>Viridiplantae</taxon>
        <taxon>Streptophyta</taxon>
        <taxon>Embryophyta</taxon>
        <taxon>Tracheophyta</taxon>
        <taxon>Spermatophyta</taxon>
        <taxon>Magnoliopsida</taxon>
        <taxon>eudicotyledons</taxon>
        <taxon>Gunneridae</taxon>
        <taxon>Pentapetalae</taxon>
        <taxon>rosids</taxon>
        <taxon>malvids</taxon>
        <taxon>Brassicales</taxon>
        <taxon>Brassicaceae</taxon>
        <taxon>Camelineae</taxon>
        <taxon>Capsella</taxon>
    </lineage>
</organism>
<dbReference type="InterPro" id="IPR056562">
    <property type="entry name" value="LysM2_CERK1_LYK3_4_5"/>
</dbReference>
<feature type="compositionally biased region" description="Pro residues" evidence="10">
    <location>
        <begin position="237"/>
        <end position="262"/>
    </location>
</feature>
<dbReference type="InterPro" id="IPR056563">
    <property type="entry name" value="LysM3_LYK4_5"/>
</dbReference>
<evidence type="ECO:0000313" key="15">
    <source>
        <dbReference type="EMBL" id="EOA26749.1"/>
    </source>
</evidence>
<feature type="signal peptide" evidence="12">
    <location>
        <begin position="1"/>
        <end position="22"/>
    </location>
</feature>
<evidence type="ECO:0000256" key="1">
    <source>
        <dbReference type="ARBA" id="ARBA00004162"/>
    </source>
</evidence>
<keyword evidence="9" id="KW-1015">Disulfide bond</keyword>
<evidence type="ECO:0000259" key="14">
    <source>
        <dbReference type="PROSITE" id="PS51782"/>
    </source>
</evidence>
<keyword evidence="5" id="KW-0547">Nucleotide-binding</keyword>
<reference evidence="16" key="1">
    <citation type="journal article" date="2013" name="Nat. Genet.">
        <title>The Capsella rubella genome and the genomic consequences of rapid mating system evolution.</title>
        <authorList>
            <person name="Slotte T."/>
            <person name="Hazzouri K.M."/>
            <person name="Agren J.A."/>
            <person name="Koenig D."/>
            <person name="Maumus F."/>
            <person name="Guo Y.L."/>
            <person name="Steige K."/>
            <person name="Platts A.E."/>
            <person name="Escobar J.S."/>
            <person name="Newman L.K."/>
            <person name="Wang W."/>
            <person name="Mandakova T."/>
            <person name="Vello E."/>
            <person name="Smith L.M."/>
            <person name="Henz S.R."/>
            <person name="Steffen J."/>
            <person name="Takuno S."/>
            <person name="Brandvain Y."/>
            <person name="Coop G."/>
            <person name="Andolfatto P."/>
            <person name="Hu T.T."/>
            <person name="Blanchette M."/>
            <person name="Clark R.M."/>
            <person name="Quesneville H."/>
            <person name="Nordborg M."/>
            <person name="Gaut B.S."/>
            <person name="Lysak M.A."/>
            <person name="Jenkins J."/>
            <person name="Grimwood J."/>
            <person name="Chapman J."/>
            <person name="Prochnik S."/>
            <person name="Shu S."/>
            <person name="Rokhsar D."/>
            <person name="Schmutz J."/>
            <person name="Weigel D."/>
            <person name="Wright S.I."/>
        </authorList>
    </citation>
    <scope>NUCLEOTIDE SEQUENCE [LARGE SCALE GENOMIC DNA]</scope>
    <source>
        <strain evidence="16">cv. Monte Gargano</strain>
    </source>
</reference>
<dbReference type="STRING" id="81985.R0HBE8"/>
<dbReference type="Proteomes" id="UP000029121">
    <property type="component" value="Unassembled WGS sequence"/>
</dbReference>
<evidence type="ECO:0000256" key="11">
    <source>
        <dbReference type="SAM" id="Phobius"/>
    </source>
</evidence>
<keyword evidence="8 11" id="KW-0472">Membrane</keyword>
<dbReference type="InterPro" id="IPR056561">
    <property type="entry name" value="NFP_LYK_LysM1"/>
</dbReference>
<keyword evidence="7 11" id="KW-1133">Transmembrane helix</keyword>
<dbReference type="FunFam" id="1.10.510.10:FF:000468">
    <property type="entry name" value="PTI1-like tyrosine-protein kinase 3"/>
    <property type="match status" value="1"/>
</dbReference>
<dbReference type="KEGG" id="crb:17888889"/>
<evidence type="ECO:0008006" key="17">
    <source>
        <dbReference type="Google" id="ProtNLM"/>
    </source>
</evidence>
<feature type="chain" id="PRO_5004342989" description="Protein kinase domain-containing protein" evidence="12">
    <location>
        <begin position="23"/>
        <end position="611"/>
    </location>
</feature>
<dbReference type="InterPro" id="IPR052611">
    <property type="entry name" value="Plant_RLK_LysM"/>
</dbReference>
<keyword evidence="16" id="KW-1185">Reference proteome</keyword>